<dbReference type="Proteomes" id="UP000836841">
    <property type="component" value="Chromosome 6"/>
</dbReference>
<organism evidence="2 3">
    <name type="scientific">Thlaspi arvense</name>
    <name type="common">Field penny-cress</name>
    <dbReference type="NCBI Taxonomy" id="13288"/>
    <lineage>
        <taxon>Eukaryota</taxon>
        <taxon>Viridiplantae</taxon>
        <taxon>Streptophyta</taxon>
        <taxon>Embryophyta</taxon>
        <taxon>Tracheophyta</taxon>
        <taxon>Spermatophyta</taxon>
        <taxon>Magnoliopsida</taxon>
        <taxon>eudicotyledons</taxon>
        <taxon>Gunneridae</taxon>
        <taxon>Pentapetalae</taxon>
        <taxon>rosids</taxon>
        <taxon>malvids</taxon>
        <taxon>Brassicales</taxon>
        <taxon>Brassicaceae</taxon>
        <taxon>Thlaspideae</taxon>
        <taxon>Thlaspi</taxon>
    </lineage>
</organism>
<sequence length="225" mass="25360">MFMHGTDLRIGALKFTKDSKTCVFWDVVDYPIAKGVDPASIRGSIKEAIHEKQEGGDGEVTVYAYGDKSTTVSEREFADAGFDQFELVTEGGKRERFWSIFADISLWRMEVPAPANIIVLAKVIEDTMLPYRLVALLTCWDYGVRISEVKPKWRFPGGSAASFLTSIIDGTEPDNTPAADALAAYTLAANTSSDSEELKRLQRKRQQRKRQRERKRKLKQEQESS</sequence>
<dbReference type="EMBL" id="OU466862">
    <property type="protein sequence ID" value="CAH2074124.1"/>
    <property type="molecule type" value="Genomic_DNA"/>
</dbReference>
<reference evidence="2 3" key="1">
    <citation type="submission" date="2022-03" db="EMBL/GenBank/DDBJ databases">
        <authorList>
            <person name="Nunn A."/>
            <person name="Chopra R."/>
            <person name="Nunn A."/>
            <person name="Contreras Garrido A."/>
        </authorList>
    </citation>
    <scope>NUCLEOTIDE SEQUENCE [LARGE SCALE GENOMIC DNA]</scope>
</reference>
<accession>A0AAU9SZ08</accession>
<evidence type="ECO:0008006" key="4">
    <source>
        <dbReference type="Google" id="ProtNLM"/>
    </source>
</evidence>
<name>A0AAU9SZ08_THLAR</name>
<feature type="compositionally biased region" description="Basic residues" evidence="1">
    <location>
        <begin position="201"/>
        <end position="218"/>
    </location>
</feature>
<dbReference type="GO" id="GO:0010468">
    <property type="term" value="P:regulation of gene expression"/>
    <property type="evidence" value="ECO:0007669"/>
    <property type="project" value="InterPro"/>
</dbReference>
<dbReference type="GO" id="GO:0005777">
    <property type="term" value="C:peroxisome"/>
    <property type="evidence" value="ECO:0007669"/>
    <property type="project" value="InterPro"/>
</dbReference>
<dbReference type="CDD" id="cd10910">
    <property type="entry name" value="PIN_limkain_b1_N_like"/>
    <property type="match status" value="1"/>
</dbReference>
<feature type="region of interest" description="Disordered" evidence="1">
    <location>
        <begin position="192"/>
        <end position="225"/>
    </location>
</feature>
<keyword evidence="3" id="KW-1185">Reference proteome</keyword>
<gene>
    <name evidence="2" type="ORF">TAV2_LOCUS18645</name>
</gene>
<protein>
    <recommendedName>
        <fullName evidence="4">NYN domain-containing protein</fullName>
    </recommendedName>
</protein>
<evidence type="ECO:0000313" key="3">
    <source>
        <dbReference type="Proteomes" id="UP000836841"/>
    </source>
</evidence>
<dbReference type="PANTHER" id="PTHR14379:SF7">
    <property type="entry name" value="ENDONUCLEASE OR GLYCOSYL HYDROLASE-RELATED"/>
    <property type="match status" value="1"/>
</dbReference>
<proteinExistence type="predicted"/>
<dbReference type="AlphaFoldDB" id="A0AAU9SZ08"/>
<evidence type="ECO:0000313" key="2">
    <source>
        <dbReference type="EMBL" id="CAH2074124.1"/>
    </source>
</evidence>
<dbReference type="PANTHER" id="PTHR14379">
    <property type="entry name" value="LIMKAIN B LKAP"/>
    <property type="match status" value="1"/>
</dbReference>
<dbReference type="InterPro" id="IPR024768">
    <property type="entry name" value="Marf1"/>
</dbReference>
<evidence type="ECO:0000256" key="1">
    <source>
        <dbReference type="SAM" id="MobiDB-lite"/>
    </source>
</evidence>